<feature type="domain" description="RNA polymerase sigma-70 region 2" evidence="5">
    <location>
        <begin position="15"/>
        <end position="82"/>
    </location>
</feature>
<dbReference type="SUPFAM" id="SSF88659">
    <property type="entry name" value="Sigma3 and sigma4 domains of RNA polymerase sigma factors"/>
    <property type="match status" value="1"/>
</dbReference>
<evidence type="ECO:0000313" key="7">
    <source>
        <dbReference type="Proteomes" id="UP001596472"/>
    </source>
</evidence>
<dbReference type="InterPro" id="IPR036388">
    <property type="entry name" value="WH-like_DNA-bd_sf"/>
</dbReference>
<sequence length="175" mass="19772">MHGSPENPEERLVGLIARHQPEIHRYVLALLPDRMLADDVVQETNLVLWRKAADYDPAQPFLPWALAIAWYQVKAARRDSARDRHVFDDDLVEILASESSQEADSLDLSEALEHCLGELPAQHRQLILERYQPGASVQDLAAARAKSPTALSLSLLRIRKALELCIERKRKLATP</sequence>
<name>A0ABW2L6A2_9BACT</name>
<dbReference type="InterPro" id="IPR013325">
    <property type="entry name" value="RNA_pol_sigma_r2"/>
</dbReference>
<evidence type="ECO:0000313" key="6">
    <source>
        <dbReference type="EMBL" id="MFC7336823.1"/>
    </source>
</evidence>
<gene>
    <name evidence="6" type="ORF">ACFQY0_06520</name>
</gene>
<accession>A0ABW2L6A2</accession>
<dbReference type="InterPro" id="IPR014331">
    <property type="entry name" value="RNA_pol_sigma70_ECF_RHOBA"/>
</dbReference>
<dbReference type="Pfam" id="PF04542">
    <property type="entry name" value="Sigma70_r2"/>
    <property type="match status" value="1"/>
</dbReference>
<dbReference type="InterPro" id="IPR014284">
    <property type="entry name" value="RNA_pol_sigma-70_dom"/>
</dbReference>
<keyword evidence="3" id="KW-0731">Sigma factor</keyword>
<comment type="similarity">
    <text evidence="1">Belongs to the sigma-70 factor family. ECF subfamily.</text>
</comment>
<dbReference type="Proteomes" id="UP001596472">
    <property type="component" value="Unassembled WGS sequence"/>
</dbReference>
<dbReference type="InterPro" id="IPR013324">
    <property type="entry name" value="RNA_pol_sigma_r3/r4-like"/>
</dbReference>
<dbReference type="EMBL" id="JBHTBS010000002">
    <property type="protein sequence ID" value="MFC7336823.1"/>
    <property type="molecule type" value="Genomic_DNA"/>
</dbReference>
<keyword evidence="4" id="KW-0804">Transcription</keyword>
<organism evidence="6 7">
    <name type="scientific">Haloferula chungangensis</name>
    <dbReference type="NCBI Taxonomy" id="1048331"/>
    <lineage>
        <taxon>Bacteria</taxon>
        <taxon>Pseudomonadati</taxon>
        <taxon>Verrucomicrobiota</taxon>
        <taxon>Verrucomicrobiia</taxon>
        <taxon>Verrucomicrobiales</taxon>
        <taxon>Verrucomicrobiaceae</taxon>
        <taxon>Haloferula</taxon>
    </lineage>
</organism>
<dbReference type="NCBIfam" id="TIGR02989">
    <property type="entry name" value="Sig-70_gvs1"/>
    <property type="match status" value="1"/>
</dbReference>
<evidence type="ECO:0000259" key="5">
    <source>
        <dbReference type="Pfam" id="PF04542"/>
    </source>
</evidence>
<dbReference type="InterPro" id="IPR039425">
    <property type="entry name" value="RNA_pol_sigma-70-like"/>
</dbReference>
<keyword evidence="2" id="KW-0805">Transcription regulation</keyword>
<dbReference type="Gene3D" id="1.10.10.10">
    <property type="entry name" value="Winged helix-like DNA-binding domain superfamily/Winged helix DNA-binding domain"/>
    <property type="match status" value="1"/>
</dbReference>
<dbReference type="PANTHER" id="PTHR43133">
    <property type="entry name" value="RNA POLYMERASE ECF-TYPE SIGMA FACTO"/>
    <property type="match status" value="1"/>
</dbReference>
<dbReference type="PANTHER" id="PTHR43133:SF51">
    <property type="entry name" value="RNA POLYMERASE SIGMA FACTOR"/>
    <property type="match status" value="1"/>
</dbReference>
<evidence type="ECO:0000256" key="4">
    <source>
        <dbReference type="ARBA" id="ARBA00023163"/>
    </source>
</evidence>
<dbReference type="SUPFAM" id="SSF88946">
    <property type="entry name" value="Sigma2 domain of RNA polymerase sigma factors"/>
    <property type="match status" value="1"/>
</dbReference>
<dbReference type="RefSeq" id="WP_379710538.1">
    <property type="nucleotide sequence ID" value="NZ_JBHTBS010000002.1"/>
</dbReference>
<comment type="caution">
    <text evidence="6">The sequence shown here is derived from an EMBL/GenBank/DDBJ whole genome shotgun (WGS) entry which is preliminary data.</text>
</comment>
<evidence type="ECO:0000256" key="2">
    <source>
        <dbReference type="ARBA" id="ARBA00023015"/>
    </source>
</evidence>
<proteinExistence type="inferred from homology"/>
<dbReference type="NCBIfam" id="TIGR02937">
    <property type="entry name" value="sigma70-ECF"/>
    <property type="match status" value="1"/>
</dbReference>
<reference evidence="7" key="1">
    <citation type="journal article" date="2019" name="Int. J. Syst. Evol. Microbiol.">
        <title>The Global Catalogue of Microorganisms (GCM) 10K type strain sequencing project: providing services to taxonomists for standard genome sequencing and annotation.</title>
        <authorList>
            <consortium name="The Broad Institute Genomics Platform"/>
            <consortium name="The Broad Institute Genome Sequencing Center for Infectious Disease"/>
            <person name="Wu L."/>
            <person name="Ma J."/>
        </authorList>
    </citation>
    <scope>NUCLEOTIDE SEQUENCE [LARGE SCALE GENOMIC DNA]</scope>
    <source>
        <strain evidence="7">CGMCC 4.1467</strain>
    </source>
</reference>
<dbReference type="InterPro" id="IPR007627">
    <property type="entry name" value="RNA_pol_sigma70_r2"/>
</dbReference>
<dbReference type="Gene3D" id="1.10.1740.10">
    <property type="match status" value="1"/>
</dbReference>
<keyword evidence="7" id="KW-1185">Reference proteome</keyword>
<evidence type="ECO:0000256" key="3">
    <source>
        <dbReference type="ARBA" id="ARBA00023082"/>
    </source>
</evidence>
<protein>
    <submittedName>
        <fullName evidence="6">Sigma-70 family RNA polymerase sigma factor</fullName>
    </submittedName>
</protein>
<evidence type="ECO:0000256" key="1">
    <source>
        <dbReference type="ARBA" id="ARBA00010641"/>
    </source>
</evidence>